<keyword evidence="3" id="KW-1185">Reference proteome</keyword>
<organism evidence="2 3">
    <name type="scientific">Daphnia magna</name>
    <dbReference type="NCBI Taxonomy" id="35525"/>
    <lineage>
        <taxon>Eukaryota</taxon>
        <taxon>Metazoa</taxon>
        <taxon>Ecdysozoa</taxon>
        <taxon>Arthropoda</taxon>
        <taxon>Crustacea</taxon>
        <taxon>Branchiopoda</taxon>
        <taxon>Diplostraca</taxon>
        <taxon>Cladocera</taxon>
        <taxon>Anomopoda</taxon>
        <taxon>Daphniidae</taxon>
        <taxon>Daphnia</taxon>
    </lineage>
</organism>
<evidence type="ECO:0000313" key="3">
    <source>
        <dbReference type="Proteomes" id="UP000076858"/>
    </source>
</evidence>
<accession>A0A164QXH1</accession>
<name>A0A164QXH1_9CRUS</name>
<feature type="region of interest" description="Disordered" evidence="1">
    <location>
        <begin position="1"/>
        <end position="51"/>
    </location>
</feature>
<dbReference type="Proteomes" id="UP000076858">
    <property type="component" value="Unassembled WGS sequence"/>
</dbReference>
<feature type="compositionally biased region" description="Low complexity" evidence="1">
    <location>
        <begin position="1"/>
        <end position="15"/>
    </location>
</feature>
<protein>
    <recommendedName>
        <fullName evidence="4">RNase H type-1 domain-containing protein</fullName>
    </recommendedName>
</protein>
<evidence type="ECO:0000313" key="2">
    <source>
        <dbReference type="EMBL" id="KZS08148.1"/>
    </source>
</evidence>
<reference evidence="2 3" key="1">
    <citation type="submission" date="2016-03" db="EMBL/GenBank/DDBJ databases">
        <title>EvidentialGene: Evidence-directed Construction of Genes on Genomes.</title>
        <authorList>
            <person name="Gilbert D.G."/>
            <person name="Choi J.-H."/>
            <person name="Mockaitis K."/>
            <person name="Colbourne J."/>
            <person name="Pfrender M."/>
        </authorList>
    </citation>
    <scope>NUCLEOTIDE SEQUENCE [LARGE SCALE GENOMIC DNA]</scope>
    <source>
        <strain evidence="2 3">Xinb3</strain>
        <tissue evidence="2">Complete organism</tissue>
    </source>
</reference>
<evidence type="ECO:0008006" key="4">
    <source>
        <dbReference type="Google" id="ProtNLM"/>
    </source>
</evidence>
<feature type="compositionally biased region" description="Basic and acidic residues" evidence="1">
    <location>
        <begin position="25"/>
        <end position="44"/>
    </location>
</feature>
<dbReference type="AlphaFoldDB" id="A0A164QXH1"/>
<dbReference type="CDD" id="cd09275">
    <property type="entry name" value="RNase_HI_RT_DIRS1"/>
    <property type="match status" value="1"/>
</dbReference>
<proteinExistence type="predicted"/>
<comment type="caution">
    <text evidence="2">The sequence shown here is derived from an EMBL/GenBank/DDBJ whole genome shotgun (WGS) entry which is preliminary data.</text>
</comment>
<evidence type="ECO:0000256" key="1">
    <source>
        <dbReference type="SAM" id="MobiDB-lite"/>
    </source>
</evidence>
<dbReference type="EMBL" id="LRGB01002315">
    <property type="protein sequence ID" value="KZS08148.1"/>
    <property type="molecule type" value="Genomic_DNA"/>
</dbReference>
<gene>
    <name evidence="2" type="ORF">APZ42_027950</name>
</gene>
<sequence>MSSSESDSRQGSSRDGTIHGRRKGREVSMGRETFESVVSEHEESTTPVLPLDPLLQPHGDWLENPQKRQKLDDGIYRFGISKRKGKKFFKWMGKALEDSEGKEIKARYSPTFEKKSAKLQCPSLDDCLYQRLMLIKGSSASKSSIDSNERSLYKLQQKVLEVTKPLLFLANERVEKESHHEAIRDALQLLDSYLRKGTPRLLFSVMEFLGLEVDSQAVSLSLPTSKRAAIIALWPPFPSLSLRLMCGGSSISISPGSNPREGQIIGKQAPTLVIFSDASLSGLGAVCNGVRTGGPWTADESNAHINILELQAAYFSLQSYADLSRNCLIVLKMDNSTAVYYINKLGVSKCLALCKIALLIAA</sequence>